<keyword evidence="2" id="KW-0812">Transmembrane</keyword>
<protein>
    <submittedName>
        <fullName evidence="3">Embryo defective 2752</fullName>
    </submittedName>
</protein>
<organism evidence="3 4">
    <name type="scientific">Actinidia rufa</name>
    <dbReference type="NCBI Taxonomy" id="165716"/>
    <lineage>
        <taxon>Eukaryota</taxon>
        <taxon>Viridiplantae</taxon>
        <taxon>Streptophyta</taxon>
        <taxon>Embryophyta</taxon>
        <taxon>Tracheophyta</taxon>
        <taxon>Spermatophyta</taxon>
        <taxon>Magnoliopsida</taxon>
        <taxon>eudicotyledons</taxon>
        <taxon>Gunneridae</taxon>
        <taxon>Pentapetalae</taxon>
        <taxon>asterids</taxon>
        <taxon>Ericales</taxon>
        <taxon>Actinidiaceae</taxon>
        <taxon>Actinidia</taxon>
    </lineage>
</organism>
<keyword evidence="2" id="KW-0472">Membrane</keyword>
<evidence type="ECO:0000313" key="3">
    <source>
        <dbReference type="EMBL" id="GFS43889.1"/>
    </source>
</evidence>
<proteinExistence type="predicted"/>
<dbReference type="OrthoDB" id="2016662at2759"/>
<keyword evidence="4" id="KW-1185">Reference proteome</keyword>
<feature type="region of interest" description="Disordered" evidence="1">
    <location>
        <begin position="115"/>
        <end position="146"/>
    </location>
</feature>
<accession>A0A7J0DW55</accession>
<evidence type="ECO:0000256" key="1">
    <source>
        <dbReference type="SAM" id="MobiDB-lite"/>
    </source>
</evidence>
<dbReference type="InterPro" id="IPR037759">
    <property type="entry name" value="At4g29660-like"/>
</dbReference>
<feature type="transmembrane region" description="Helical" evidence="2">
    <location>
        <begin position="35"/>
        <end position="55"/>
    </location>
</feature>
<comment type="caution">
    <text evidence="3">The sequence shown here is derived from an EMBL/GenBank/DDBJ whole genome shotgun (WGS) entry which is preliminary data.</text>
</comment>
<reference evidence="4" key="1">
    <citation type="submission" date="2019-07" db="EMBL/GenBank/DDBJ databases">
        <title>De Novo Assembly of kiwifruit Actinidia rufa.</title>
        <authorList>
            <person name="Sugita-Konishi S."/>
            <person name="Sato K."/>
            <person name="Mori E."/>
            <person name="Abe Y."/>
            <person name="Kisaki G."/>
            <person name="Hamano K."/>
            <person name="Suezawa K."/>
            <person name="Otani M."/>
            <person name="Fukuda T."/>
            <person name="Manabe T."/>
            <person name="Gomi K."/>
            <person name="Tabuchi M."/>
            <person name="Akimitsu K."/>
            <person name="Kataoka I."/>
        </authorList>
    </citation>
    <scope>NUCLEOTIDE SEQUENCE [LARGE SCALE GENOMIC DNA]</scope>
    <source>
        <strain evidence="4">cv. Fuchu</strain>
    </source>
</reference>
<gene>
    <name evidence="3" type="ORF">Acr_00g0087600</name>
</gene>
<dbReference type="AlphaFoldDB" id="A0A7J0DW55"/>
<dbReference type="Proteomes" id="UP000585474">
    <property type="component" value="Unassembled WGS sequence"/>
</dbReference>
<name>A0A7J0DW55_9ERIC</name>
<dbReference type="PANTHER" id="PTHR37898:SF1">
    <property type="entry name" value="OS05G0540200 PROTEIN"/>
    <property type="match status" value="1"/>
</dbReference>
<evidence type="ECO:0000313" key="4">
    <source>
        <dbReference type="Proteomes" id="UP000585474"/>
    </source>
</evidence>
<dbReference type="PANTHER" id="PTHR37898">
    <property type="entry name" value="OS05G0540200 PROTEIN"/>
    <property type="match status" value="1"/>
</dbReference>
<evidence type="ECO:0000256" key="2">
    <source>
        <dbReference type="SAM" id="Phobius"/>
    </source>
</evidence>
<dbReference type="EMBL" id="BJWL01000430">
    <property type="protein sequence ID" value="GFS43889.1"/>
    <property type="molecule type" value="Genomic_DNA"/>
</dbReference>
<sequence length="146" mass="16611">MASYLWRKYADHLWTKWQKTLLWDMVEQYRRPKTFTPLVMVYVPAFYTGVIGAAITEQLYKEKYWEDHPGEAVPLMRPKFYYGPWRVMRGQPIIHTPYKVIDKLLMGEGDVVPQPRRESGEAVLAEVSAGDVGGGGGAGDDEGEDG</sequence>
<keyword evidence="2" id="KW-1133">Transmembrane helix</keyword>